<dbReference type="AlphaFoldDB" id="A0AAW1LR86"/>
<keyword evidence="2" id="KW-1185">Reference proteome</keyword>
<sequence length="152" mass="17600">MSGGLVKKIITCLRIEIHECFFWCDSTIVLSWLQTNPLNLKPFVANRVVEIQDLTRKSKWLHVGTRDNPADLISRGVSSSKLHGKWWSGPDWLSMPNDEWVLSPYHETMLEIPEMKTTFIATSMCKYTQNALQRGFYDFLTIVKENYTSVEV</sequence>
<name>A0AAW1LR86_POPJA</name>
<gene>
    <name evidence="1" type="ORF">QE152_g12616</name>
</gene>
<evidence type="ECO:0000313" key="2">
    <source>
        <dbReference type="Proteomes" id="UP001458880"/>
    </source>
</evidence>
<dbReference type="PANTHER" id="PTHR22955:SF77">
    <property type="entry name" value="ASPARTIC PUTATIVE DOMAIN-CONTAINING PROTEIN-RELATED"/>
    <property type="match status" value="1"/>
</dbReference>
<evidence type="ECO:0000313" key="1">
    <source>
        <dbReference type="EMBL" id="KAK9736298.1"/>
    </source>
</evidence>
<organism evidence="1 2">
    <name type="scientific">Popillia japonica</name>
    <name type="common">Japanese beetle</name>
    <dbReference type="NCBI Taxonomy" id="7064"/>
    <lineage>
        <taxon>Eukaryota</taxon>
        <taxon>Metazoa</taxon>
        <taxon>Ecdysozoa</taxon>
        <taxon>Arthropoda</taxon>
        <taxon>Hexapoda</taxon>
        <taxon>Insecta</taxon>
        <taxon>Pterygota</taxon>
        <taxon>Neoptera</taxon>
        <taxon>Endopterygota</taxon>
        <taxon>Coleoptera</taxon>
        <taxon>Polyphaga</taxon>
        <taxon>Scarabaeiformia</taxon>
        <taxon>Scarabaeidae</taxon>
        <taxon>Rutelinae</taxon>
        <taxon>Popillia</taxon>
    </lineage>
</organism>
<comment type="caution">
    <text evidence="1">The sequence shown here is derived from an EMBL/GenBank/DDBJ whole genome shotgun (WGS) entry which is preliminary data.</text>
</comment>
<dbReference type="EMBL" id="JASPKY010000115">
    <property type="protein sequence ID" value="KAK9736298.1"/>
    <property type="molecule type" value="Genomic_DNA"/>
</dbReference>
<dbReference type="Proteomes" id="UP001458880">
    <property type="component" value="Unassembled WGS sequence"/>
</dbReference>
<dbReference type="PANTHER" id="PTHR22955">
    <property type="entry name" value="RETROTRANSPOSON"/>
    <property type="match status" value="1"/>
</dbReference>
<protein>
    <submittedName>
        <fullName evidence="1">Uncharacterized protein</fullName>
    </submittedName>
</protein>
<proteinExistence type="predicted"/>
<accession>A0AAW1LR86</accession>
<reference evidence="1 2" key="1">
    <citation type="journal article" date="2024" name="BMC Genomics">
        <title>De novo assembly and annotation of Popillia japonica's genome with initial clues to its potential as an invasive pest.</title>
        <authorList>
            <person name="Cucini C."/>
            <person name="Boschi S."/>
            <person name="Funari R."/>
            <person name="Cardaioli E."/>
            <person name="Iannotti N."/>
            <person name="Marturano G."/>
            <person name="Paoli F."/>
            <person name="Bruttini M."/>
            <person name="Carapelli A."/>
            <person name="Frati F."/>
            <person name="Nardi F."/>
        </authorList>
    </citation>
    <scope>NUCLEOTIDE SEQUENCE [LARGE SCALE GENOMIC DNA]</scope>
    <source>
        <strain evidence="1">DMR45628</strain>
    </source>
</reference>